<evidence type="ECO:0000259" key="6">
    <source>
        <dbReference type="PROSITE" id="PS50112"/>
    </source>
</evidence>
<dbReference type="Gene3D" id="3.30.450.20">
    <property type="entry name" value="PAS domain"/>
    <property type="match status" value="2"/>
</dbReference>
<dbReference type="InterPro" id="IPR013767">
    <property type="entry name" value="PAS_fold"/>
</dbReference>
<comment type="catalytic activity">
    <reaction evidence="1">
        <text>ATP + protein L-histidine = ADP + protein N-phospho-L-histidine.</text>
        <dbReference type="EC" id="2.7.13.3"/>
    </reaction>
</comment>
<evidence type="ECO:0000313" key="8">
    <source>
        <dbReference type="EMBL" id="HFW31771.1"/>
    </source>
</evidence>
<evidence type="ECO:0000256" key="2">
    <source>
        <dbReference type="ARBA" id="ARBA00012438"/>
    </source>
</evidence>
<dbReference type="EC" id="2.7.13.3" evidence="2"/>
<sequence>MDINKLPDPVIIINRDNKIVGLNDKARELGFDFGMDFVISESEDEEIEVGGEIYSVRFSDLNGERIVVLRKESDFHRTLIELFPDGIIIHDGQKILFANRRAAEVAGIPPERLIGTSVMDFVHPDYMEFAFERIKKMLQGEMVPPALEKFVLPDGREIYVEVSGSHVVFKNKSAILLIIRDASEKMEMERRYREFFENTLDMIVVTDLEGNFIEVNREFEMNSGYRREELIGRNFKEFFPEDEAEYVFKVYNKAFREKSPVYGIEFRFKTKYGVEKLVEGNIRPLIENNKVKGFIANFKDVSERKRLEEELLRTNRLLKTINTINEAIVRLKNLDELLKIVIREVSQYCSFSWIALFDEGKEKVKIYGVDRFDEKLFECVGIDEALKEKRAVIKLSGEHPEYCVNFLEHKNLNTYVFPLTHLNRVLGILVMYSNFKISEEEIRLLQTLADNVALAIHTIKLEGARKKSLKQIERNIEQFAILADKIRNPLAIITGYADIFAGKEKDKILEQVRKIEEIIEQLEAGWLESEDIRRLLRGFSYEEDTAG</sequence>
<evidence type="ECO:0000256" key="4">
    <source>
        <dbReference type="ARBA" id="ARBA00022679"/>
    </source>
</evidence>
<dbReference type="Gene3D" id="3.30.450.40">
    <property type="match status" value="1"/>
</dbReference>
<feature type="domain" description="PAS" evidence="6">
    <location>
        <begin position="188"/>
        <end position="258"/>
    </location>
</feature>
<dbReference type="CDD" id="cd00130">
    <property type="entry name" value="PAS"/>
    <property type="match status" value="2"/>
</dbReference>
<dbReference type="EMBL" id="DTLB01000010">
    <property type="protein sequence ID" value="HFW31771.1"/>
    <property type="molecule type" value="Genomic_DNA"/>
</dbReference>
<dbReference type="Pfam" id="PF00989">
    <property type="entry name" value="PAS"/>
    <property type="match status" value="2"/>
</dbReference>
<dbReference type="SUPFAM" id="SSF55785">
    <property type="entry name" value="PYP-like sensor domain (PAS domain)"/>
    <property type="match status" value="2"/>
</dbReference>
<evidence type="ECO:0000256" key="3">
    <source>
        <dbReference type="ARBA" id="ARBA00022553"/>
    </source>
</evidence>
<dbReference type="InterPro" id="IPR029016">
    <property type="entry name" value="GAF-like_dom_sf"/>
</dbReference>
<dbReference type="PANTHER" id="PTHR43304">
    <property type="entry name" value="PHYTOCHROME-LIKE PROTEIN CPH1"/>
    <property type="match status" value="1"/>
</dbReference>
<gene>
    <name evidence="8" type="ORF">ENW66_02285</name>
</gene>
<organism evidence="8">
    <name type="scientific">Archaeoglobus fulgidus</name>
    <dbReference type="NCBI Taxonomy" id="2234"/>
    <lineage>
        <taxon>Archaea</taxon>
        <taxon>Methanobacteriati</taxon>
        <taxon>Methanobacteriota</taxon>
        <taxon>Archaeoglobi</taxon>
        <taxon>Archaeoglobales</taxon>
        <taxon>Archaeoglobaceae</taxon>
        <taxon>Archaeoglobus</taxon>
    </lineage>
</organism>
<dbReference type="Pfam" id="PF13185">
    <property type="entry name" value="GAF_2"/>
    <property type="match status" value="1"/>
</dbReference>
<dbReference type="PROSITE" id="PS50112">
    <property type="entry name" value="PAS"/>
    <property type="match status" value="2"/>
</dbReference>
<feature type="domain" description="PAC" evidence="7">
    <location>
        <begin position="262"/>
        <end position="313"/>
    </location>
</feature>
<protein>
    <recommendedName>
        <fullName evidence="2">histidine kinase</fullName>
        <ecNumber evidence="2">2.7.13.3</ecNumber>
    </recommendedName>
</protein>
<dbReference type="InterPro" id="IPR003018">
    <property type="entry name" value="GAF"/>
</dbReference>
<dbReference type="SMART" id="SM00065">
    <property type="entry name" value="GAF"/>
    <property type="match status" value="1"/>
</dbReference>
<keyword evidence="5" id="KW-0418">Kinase</keyword>
<evidence type="ECO:0000256" key="1">
    <source>
        <dbReference type="ARBA" id="ARBA00000085"/>
    </source>
</evidence>
<dbReference type="InterPro" id="IPR035965">
    <property type="entry name" value="PAS-like_dom_sf"/>
</dbReference>
<dbReference type="AlphaFoldDB" id="A0A7C3MA38"/>
<dbReference type="SMART" id="SM00388">
    <property type="entry name" value="HisKA"/>
    <property type="match status" value="1"/>
</dbReference>
<feature type="domain" description="PAS" evidence="6">
    <location>
        <begin position="91"/>
        <end position="141"/>
    </location>
</feature>
<dbReference type="InterPro" id="IPR000014">
    <property type="entry name" value="PAS"/>
</dbReference>
<keyword evidence="4" id="KW-0808">Transferase</keyword>
<evidence type="ECO:0000259" key="7">
    <source>
        <dbReference type="PROSITE" id="PS50113"/>
    </source>
</evidence>
<keyword evidence="3" id="KW-0597">Phosphoprotein</keyword>
<dbReference type="InterPro" id="IPR052162">
    <property type="entry name" value="Sensor_kinase/Photoreceptor"/>
</dbReference>
<accession>A0A7C3MA38</accession>
<comment type="caution">
    <text evidence="8">The sequence shown here is derived from an EMBL/GenBank/DDBJ whole genome shotgun (WGS) entry which is preliminary data.</text>
</comment>
<dbReference type="GO" id="GO:0000155">
    <property type="term" value="F:phosphorelay sensor kinase activity"/>
    <property type="evidence" value="ECO:0007669"/>
    <property type="project" value="InterPro"/>
</dbReference>
<proteinExistence type="predicted"/>
<dbReference type="SMART" id="SM00091">
    <property type="entry name" value="PAS"/>
    <property type="match status" value="2"/>
</dbReference>
<dbReference type="PROSITE" id="PS50113">
    <property type="entry name" value="PAC"/>
    <property type="match status" value="1"/>
</dbReference>
<dbReference type="SUPFAM" id="SSF55781">
    <property type="entry name" value="GAF domain-like"/>
    <property type="match status" value="1"/>
</dbReference>
<dbReference type="PANTHER" id="PTHR43304:SF1">
    <property type="entry name" value="PAC DOMAIN-CONTAINING PROTEIN"/>
    <property type="match status" value="1"/>
</dbReference>
<evidence type="ECO:0000256" key="5">
    <source>
        <dbReference type="ARBA" id="ARBA00022777"/>
    </source>
</evidence>
<dbReference type="InterPro" id="IPR003661">
    <property type="entry name" value="HisK_dim/P_dom"/>
</dbReference>
<name>A0A7C3MA38_ARCFL</name>
<reference evidence="8" key="1">
    <citation type="journal article" date="2020" name="mSystems">
        <title>Genome- and Community-Level Interaction Insights into Carbon Utilization and Element Cycling Functions of Hydrothermarchaeota in Hydrothermal Sediment.</title>
        <authorList>
            <person name="Zhou Z."/>
            <person name="Liu Y."/>
            <person name="Xu W."/>
            <person name="Pan J."/>
            <person name="Luo Z.H."/>
            <person name="Li M."/>
        </authorList>
    </citation>
    <scope>NUCLEOTIDE SEQUENCE [LARGE SCALE GENOMIC DNA]</scope>
    <source>
        <strain evidence="8">SpSt-87</strain>
    </source>
</reference>
<dbReference type="NCBIfam" id="TIGR00229">
    <property type="entry name" value="sensory_box"/>
    <property type="match status" value="2"/>
</dbReference>
<dbReference type="InterPro" id="IPR000700">
    <property type="entry name" value="PAS-assoc_C"/>
</dbReference>
<dbReference type="GO" id="GO:0006355">
    <property type="term" value="P:regulation of DNA-templated transcription"/>
    <property type="evidence" value="ECO:0007669"/>
    <property type="project" value="InterPro"/>
</dbReference>